<dbReference type="Pfam" id="PF03476">
    <property type="entry name" value="MOSC_N"/>
    <property type="match status" value="1"/>
</dbReference>
<evidence type="ECO:0000313" key="3">
    <source>
        <dbReference type="EMBL" id="CAG4931947.1"/>
    </source>
</evidence>
<evidence type="ECO:0000259" key="2">
    <source>
        <dbReference type="PROSITE" id="PS51340"/>
    </source>
</evidence>
<feature type="domain" description="MOSC" evidence="2">
    <location>
        <begin position="177"/>
        <end position="333"/>
    </location>
</feature>
<organism evidence="3 4">
    <name type="scientific">Parnassius apollo</name>
    <name type="common">Apollo butterfly</name>
    <name type="synonym">Papilio apollo</name>
    <dbReference type="NCBI Taxonomy" id="110799"/>
    <lineage>
        <taxon>Eukaryota</taxon>
        <taxon>Metazoa</taxon>
        <taxon>Ecdysozoa</taxon>
        <taxon>Arthropoda</taxon>
        <taxon>Hexapoda</taxon>
        <taxon>Insecta</taxon>
        <taxon>Pterygota</taxon>
        <taxon>Neoptera</taxon>
        <taxon>Endopterygota</taxon>
        <taxon>Lepidoptera</taxon>
        <taxon>Glossata</taxon>
        <taxon>Ditrysia</taxon>
        <taxon>Papilionoidea</taxon>
        <taxon>Papilionidae</taxon>
        <taxon>Parnassiinae</taxon>
        <taxon>Parnassini</taxon>
        <taxon>Parnassius</taxon>
        <taxon>Parnassius</taxon>
    </lineage>
</organism>
<name>A0A8S3VZI8_PARAO</name>
<evidence type="ECO:0000256" key="1">
    <source>
        <dbReference type="SAM" id="Phobius"/>
    </source>
</evidence>
<dbReference type="PANTHER" id="PTHR14237:SF19">
    <property type="entry name" value="MITOCHONDRIAL AMIDOXIME REDUCING COMPONENT 1"/>
    <property type="match status" value="1"/>
</dbReference>
<sequence>MSDKAPYVTAAAATVGALGAAYYAYNVYQESRKPKLPNEWKQVGTIKDIYVYPVKSCGPVLLNKTECTTLGLRDGWLRDRVLMVVDEKNNFITARAYPELLLVQPSLKRSILTLNHSDMETLNVNLAEVIEIQNPKPATVWGVTVPVYDCGGNASEWFSRLLNRSADNFRLVYYASNKSRELRKSSKKFYNFTKNDTGAFPDEVPFNLINEASVDELNSRLKDYQVTPRNFRPNFVVNGAKPYDEDNWKYVKIGENIFEIIKPCTRCVMTTIDPETGIRNAKTEPLETLKSYRQIAEPEERKAAGNSPRMGIQMSLRSEPGGVISINDPVYVPQ</sequence>
<comment type="caution">
    <text evidence="3">The sequence shown here is derived from an EMBL/GenBank/DDBJ whole genome shotgun (WGS) entry which is preliminary data.</text>
</comment>
<dbReference type="GO" id="GO:0003824">
    <property type="term" value="F:catalytic activity"/>
    <property type="evidence" value="ECO:0007669"/>
    <property type="project" value="InterPro"/>
</dbReference>
<keyword evidence="1" id="KW-0812">Transmembrane</keyword>
<proteinExistence type="predicted"/>
<protein>
    <submittedName>
        <fullName evidence="3">(apollo) hypothetical protein</fullName>
    </submittedName>
</protein>
<dbReference type="PROSITE" id="PS51340">
    <property type="entry name" value="MOSC"/>
    <property type="match status" value="1"/>
</dbReference>
<accession>A0A8S3VZI8</accession>
<keyword evidence="1" id="KW-0472">Membrane</keyword>
<dbReference type="Proteomes" id="UP000691718">
    <property type="component" value="Unassembled WGS sequence"/>
</dbReference>
<dbReference type="OrthoDB" id="17255at2759"/>
<keyword evidence="4" id="KW-1185">Reference proteome</keyword>
<dbReference type="GO" id="GO:0030151">
    <property type="term" value="F:molybdenum ion binding"/>
    <property type="evidence" value="ECO:0007669"/>
    <property type="project" value="InterPro"/>
</dbReference>
<dbReference type="InterPro" id="IPR005302">
    <property type="entry name" value="MoCF_Sase_C"/>
</dbReference>
<dbReference type="Pfam" id="PF03473">
    <property type="entry name" value="MOSC"/>
    <property type="match status" value="1"/>
</dbReference>
<keyword evidence="1" id="KW-1133">Transmembrane helix</keyword>
<dbReference type="GO" id="GO:0030170">
    <property type="term" value="F:pyridoxal phosphate binding"/>
    <property type="evidence" value="ECO:0007669"/>
    <property type="project" value="InterPro"/>
</dbReference>
<feature type="transmembrane region" description="Helical" evidence="1">
    <location>
        <begin position="6"/>
        <end position="25"/>
    </location>
</feature>
<dbReference type="PANTHER" id="PTHR14237">
    <property type="entry name" value="MOLYBDOPTERIN COFACTOR SULFURASE MOSC"/>
    <property type="match status" value="1"/>
</dbReference>
<gene>
    <name evidence="3" type="ORF">PAPOLLO_LOCUS475</name>
</gene>
<evidence type="ECO:0000313" key="4">
    <source>
        <dbReference type="Proteomes" id="UP000691718"/>
    </source>
</evidence>
<dbReference type="AlphaFoldDB" id="A0A8S3VZI8"/>
<dbReference type="EMBL" id="CAJQZP010000008">
    <property type="protein sequence ID" value="CAG4931947.1"/>
    <property type="molecule type" value="Genomic_DNA"/>
</dbReference>
<reference evidence="3" key="1">
    <citation type="submission" date="2021-04" db="EMBL/GenBank/DDBJ databases">
        <authorList>
            <person name="Tunstrom K."/>
        </authorList>
    </citation>
    <scope>NUCLEOTIDE SEQUENCE</scope>
</reference>
<dbReference type="InterPro" id="IPR005303">
    <property type="entry name" value="MOCOS_middle"/>
</dbReference>